<evidence type="ECO:0000313" key="3">
    <source>
        <dbReference type="Proteomes" id="UP000178444"/>
    </source>
</evidence>
<dbReference type="EMBL" id="MGKO01000004">
    <property type="protein sequence ID" value="OGN27972.1"/>
    <property type="molecule type" value="Genomic_DNA"/>
</dbReference>
<feature type="transmembrane region" description="Helical" evidence="1">
    <location>
        <begin position="86"/>
        <end position="105"/>
    </location>
</feature>
<reference evidence="2 3" key="1">
    <citation type="journal article" date="2016" name="Nat. Commun.">
        <title>Thousands of microbial genomes shed light on interconnected biogeochemical processes in an aquifer system.</title>
        <authorList>
            <person name="Anantharaman K."/>
            <person name="Brown C.T."/>
            <person name="Hug L.A."/>
            <person name="Sharon I."/>
            <person name="Castelle C.J."/>
            <person name="Probst A.J."/>
            <person name="Thomas B.C."/>
            <person name="Singh A."/>
            <person name="Wilkins M.J."/>
            <person name="Karaoz U."/>
            <person name="Brodie E.L."/>
            <person name="Williams K.H."/>
            <person name="Hubbard S.S."/>
            <person name="Banfield J.F."/>
        </authorList>
    </citation>
    <scope>NUCLEOTIDE SEQUENCE [LARGE SCALE GENOMIC DNA]</scope>
</reference>
<keyword evidence="1" id="KW-0812">Transmembrane</keyword>
<keyword evidence="1" id="KW-0472">Membrane</keyword>
<accession>A0A1F8GRC1</accession>
<sequence>MFLCFGFFRIQRRQNFLGVLARQRNFLKEVFDLNDKLIFTEILFLARASLLGTAVVSVYTSVAFRILRSYRATARGAFHKAKKRKVVFSVWANLATLSHNLLAQIKKFL</sequence>
<protein>
    <submittedName>
        <fullName evidence="2">Uncharacterized protein</fullName>
    </submittedName>
</protein>
<keyword evidence="1" id="KW-1133">Transmembrane helix</keyword>
<feature type="transmembrane region" description="Helical" evidence="1">
    <location>
        <begin position="42"/>
        <end position="66"/>
    </location>
</feature>
<dbReference type="AlphaFoldDB" id="A0A1F8GRC1"/>
<gene>
    <name evidence="2" type="ORF">A2941_03005</name>
</gene>
<evidence type="ECO:0000313" key="2">
    <source>
        <dbReference type="EMBL" id="OGN27972.1"/>
    </source>
</evidence>
<name>A0A1F8GRC1_9BACT</name>
<dbReference type="Proteomes" id="UP000178444">
    <property type="component" value="Unassembled WGS sequence"/>
</dbReference>
<organism evidence="2 3">
    <name type="scientific">Candidatus Yanofskybacteria bacterium RIFCSPLOWO2_01_FULL_49_17</name>
    <dbReference type="NCBI Taxonomy" id="1802700"/>
    <lineage>
        <taxon>Bacteria</taxon>
        <taxon>Candidatus Yanofskyibacteriota</taxon>
    </lineage>
</organism>
<comment type="caution">
    <text evidence="2">The sequence shown here is derived from an EMBL/GenBank/DDBJ whole genome shotgun (WGS) entry which is preliminary data.</text>
</comment>
<evidence type="ECO:0000256" key="1">
    <source>
        <dbReference type="SAM" id="Phobius"/>
    </source>
</evidence>
<proteinExistence type="predicted"/>